<proteinExistence type="predicted"/>
<dbReference type="RefSeq" id="WP_189085755.1">
    <property type="nucleotide sequence ID" value="NZ_BMRJ01000002.1"/>
</dbReference>
<evidence type="ECO:0000313" key="2">
    <source>
        <dbReference type="Proteomes" id="UP000610303"/>
    </source>
</evidence>
<name>A0A918FCL5_AGRME</name>
<protein>
    <submittedName>
        <fullName evidence="1">Uncharacterized protein</fullName>
    </submittedName>
</protein>
<evidence type="ECO:0000313" key="1">
    <source>
        <dbReference type="EMBL" id="GGR30657.1"/>
    </source>
</evidence>
<reference evidence="1" key="2">
    <citation type="submission" date="2020-09" db="EMBL/GenBank/DDBJ databases">
        <authorList>
            <person name="Sun Q."/>
            <person name="Ohkuma M."/>
        </authorList>
    </citation>
    <scope>NUCLEOTIDE SEQUENCE</scope>
    <source>
        <strain evidence="1">JCM 3346</strain>
    </source>
</reference>
<comment type="caution">
    <text evidence="1">The sequence shown here is derived from an EMBL/GenBank/DDBJ whole genome shotgun (WGS) entry which is preliminary data.</text>
</comment>
<sequence>MSLARSGSTAVNVNDWRSSATLGTNVARNWYSTQQAGNWGVSAPSVAAASASCG</sequence>
<dbReference type="AlphaFoldDB" id="A0A918FCL5"/>
<organism evidence="1 2">
    <name type="scientific">Agromyces mediolanus</name>
    <name type="common">Corynebacterium mediolanum</name>
    <dbReference type="NCBI Taxonomy" id="41986"/>
    <lineage>
        <taxon>Bacteria</taxon>
        <taxon>Bacillati</taxon>
        <taxon>Actinomycetota</taxon>
        <taxon>Actinomycetes</taxon>
        <taxon>Micrococcales</taxon>
        <taxon>Microbacteriaceae</taxon>
        <taxon>Agromyces</taxon>
    </lineage>
</organism>
<keyword evidence="2" id="KW-1185">Reference proteome</keyword>
<dbReference type="Proteomes" id="UP000610303">
    <property type="component" value="Unassembled WGS sequence"/>
</dbReference>
<reference evidence="1" key="1">
    <citation type="journal article" date="2014" name="Int. J. Syst. Evol. Microbiol.">
        <title>Complete genome sequence of Corynebacterium casei LMG S-19264T (=DSM 44701T), isolated from a smear-ripened cheese.</title>
        <authorList>
            <consortium name="US DOE Joint Genome Institute (JGI-PGF)"/>
            <person name="Walter F."/>
            <person name="Albersmeier A."/>
            <person name="Kalinowski J."/>
            <person name="Ruckert C."/>
        </authorList>
    </citation>
    <scope>NUCLEOTIDE SEQUENCE</scope>
    <source>
        <strain evidence="1">JCM 3346</strain>
    </source>
</reference>
<accession>A0A918FCL5</accession>
<dbReference type="EMBL" id="BMRJ01000002">
    <property type="protein sequence ID" value="GGR30657.1"/>
    <property type="molecule type" value="Genomic_DNA"/>
</dbReference>
<gene>
    <name evidence="1" type="ORF">GCM10010196_25910</name>
</gene>